<dbReference type="GO" id="GO:0006567">
    <property type="term" value="P:L-threonine catabolic process"/>
    <property type="evidence" value="ECO:0007669"/>
    <property type="project" value="TreeGrafter"/>
</dbReference>
<evidence type="ECO:0000256" key="4">
    <source>
        <dbReference type="ARBA" id="ARBA00010869"/>
    </source>
</evidence>
<dbReference type="InterPro" id="IPR038110">
    <property type="entry name" value="TD_ACT-like_sf"/>
</dbReference>
<dbReference type="InterPro" id="IPR005787">
    <property type="entry name" value="Thr_deHydtase_biosynth"/>
</dbReference>
<evidence type="ECO:0000256" key="3">
    <source>
        <dbReference type="ARBA" id="ARBA00004810"/>
    </source>
</evidence>
<organism evidence="14 15">
    <name type="scientific">Gallaecimonas xiamenensis 3-C-1</name>
    <dbReference type="NCBI Taxonomy" id="745411"/>
    <lineage>
        <taxon>Bacteria</taxon>
        <taxon>Pseudomonadati</taxon>
        <taxon>Pseudomonadota</taxon>
        <taxon>Gammaproteobacteria</taxon>
        <taxon>Enterobacterales</taxon>
        <taxon>Gallaecimonadaceae</taxon>
        <taxon>Gallaecimonas</taxon>
    </lineage>
</organism>
<evidence type="ECO:0000256" key="12">
    <source>
        <dbReference type="RuleBase" id="RU362012"/>
    </source>
</evidence>
<dbReference type="CDD" id="cd01562">
    <property type="entry name" value="Thr-dehyd"/>
    <property type="match status" value="1"/>
</dbReference>
<dbReference type="RefSeq" id="WP_008482275.1">
    <property type="nucleotide sequence ID" value="NZ_AMRI01000001.1"/>
</dbReference>
<dbReference type="OrthoDB" id="9811476at2"/>
<dbReference type="GO" id="GO:0003941">
    <property type="term" value="F:L-serine ammonia-lyase activity"/>
    <property type="evidence" value="ECO:0007669"/>
    <property type="project" value="TreeGrafter"/>
</dbReference>
<gene>
    <name evidence="12" type="primary">ilvA</name>
    <name evidence="14" type="ORF">B3C1_00870</name>
</gene>
<feature type="domain" description="ACT-like" evidence="13">
    <location>
        <begin position="422"/>
        <end position="491"/>
    </location>
</feature>
<dbReference type="PATRIC" id="fig|745411.4.peg.166"/>
<dbReference type="InterPro" id="IPR045865">
    <property type="entry name" value="ACT-like_dom_sf"/>
</dbReference>
<evidence type="ECO:0000256" key="6">
    <source>
        <dbReference type="ARBA" id="ARBA00022624"/>
    </source>
</evidence>
<dbReference type="GO" id="GO:0006565">
    <property type="term" value="P:L-serine catabolic process"/>
    <property type="evidence" value="ECO:0007669"/>
    <property type="project" value="TreeGrafter"/>
</dbReference>
<evidence type="ECO:0000259" key="13">
    <source>
        <dbReference type="PROSITE" id="PS51672"/>
    </source>
</evidence>
<dbReference type="GO" id="GO:0009097">
    <property type="term" value="P:isoleucine biosynthetic process"/>
    <property type="evidence" value="ECO:0007669"/>
    <property type="project" value="UniProtKB-UniRule"/>
</dbReference>
<dbReference type="NCBIfam" id="NF006674">
    <property type="entry name" value="PRK09224.1"/>
    <property type="match status" value="1"/>
</dbReference>
<dbReference type="NCBIfam" id="TIGR01124">
    <property type="entry name" value="ilvA_2Cterm"/>
    <property type="match status" value="1"/>
</dbReference>
<keyword evidence="10 12" id="KW-0100">Branched-chain amino acid biosynthesis</keyword>
<dbReference type="InterPro" id="IPR000634">
    <property type="entry name" value="Ser/Thr_deHydtase_PyrdxlP-BS"/>
</dbReference>
<dbReference type="InterPro" id="IPR050147">
    <property type="entry name" value="Ser/Thr_Dehydratase"/>
</dbReference>
<dbReference type="eggNOG" id="COG1171">
    <property type="taxonomic scope" value="Bacteria"/>
</dbReference>
<dbReference type="Proteomes" id="UP000006755">
    <property type="component" value="Unassembled WGS sequence"/>
</dbReference>
<evidence type="ECO:0000313" key="15">
    <source>
        <dbReference type="Proteomes" id="UP000006755"/>
    </source>
</evidence>
<keyword evidence="15" id="KW-1185">Reference proteome</keyword>
<dbReference type="PANTHER" id="PTHR48078:SF11">
    <property type="entry name" value="THREONINE DEHYDRATASE, MITOCHONDRIAL"/>
    <property type="match status" value="1"/>
</dbReference>
<dbReference type="GO" id="GO:0004794">
    <property type="term" value="F:threonine deaminase activity"/>
    <property type="evidence" value="ECO:0007669"/>
    <property type="project" value="UniProtKB-UniRule"/>
</dbReference>
<protein>
    <recommendedName>
        <fullName evidence="12">L-threonine dehydratase</fullName>
        <ecNumber evidence="12">4.3.1.19</ecNumber>
    </recommendedName>
    <alternativeName>
        <fullName evidence="12">Threonine deaminase</fullName>
    </alternativeName>
</protein>
<dbReference type="PROSITE" id="PS51672">
    <property type="entry name" value="ACT_LIKE"/>
    <property type="match status" value="2"/>
</dbReference>
<evidence type="ECO:0000256" key="7">
    <source>
        <dbReference type="ARBA" id="ARBA00022737"/>
    </source>
</evidence>
<dbReference type="Pfam" id="PF00291">
    <property type="entry name" value="PALP"/>
    <property type="match status" value="1"/>
</dbReference>
<keyword evidence="5 12" id="KW-0028">Amino-acid biosynthesis</keyword>
<feature type="domain" description="ACT-like" evidence="13">
    <location>
        <begin position="328"/>
        <end position="399"/>
    </location>
</feature>
<evidence type="ECO:0000256" key="2">
    <source>
        <dbReference type="ARBA" id="ARBA00001933"/>
    </source>
</evidence>
<keyword evidence="9 12" id="KW-0456">Lyase</keyword>
<dbReference type="InterPro" id="IPR001926">
    <property type="entry name" value="TrpB-like_PALP"/>
</dbReference>
<dbReference type="CDD" id="cd04906">
    <property type="entry name" value="ACT_ThrD-I_1"/>
    <property type="match status" value="1"/>
</dbReference>
<evidence type="ECO:0000256" key="9">
    <source>
        <dbReference type="ARBA" id="ARBA00023239"/>
    </source>
</evidence>
<dbReference type="InterPro" id="IPR036052">
    <property type="entry name" value="TrpB-like_PALP_sf"/>
</dbReference>
<comment type="cofactor">
    <cofactor evidence="2 12">
        <name>pyridoxal 5'-phosphate</name>
        <dbReference type="ChEBI" id="CHEBI:597326"/>
    </cofactor>
</comment>
<keyword evidence="7" id="KW-0677">Repeat</keyword>
<evidence type="ECO:0000256" key="11">
    <source>
        <dbReference type="ARBA" id="ARBA00025527"/>
    </source>
</evidence>
<dbReference type="UniPathway" id="UPA00047">
    <property type="reaction ID" value="UER00054"/>
</dbReference>
<comment type="similarity">
    <text evidence="4 12">Belongs to the serine/threonine dehydratase family.</text>
</comment>
<comment type="pathway">
    <text evidence="3 12">Amino-acid biosynthesis; L-isoleucine biosynthesis; 2-oxobutanoate from L-threonine: step 1/1.</text>
</comment>
<dbReference type="CDD" id="cd04907">
    <property type="entry name" value="ACT_ThrD-I_2"/>
    <property type="match status" value="1"/>
</dbReference>
<dbReference type="STRING" id="745411.B3C1_00870"/>
<keyword evidence="6 12" id="KW-0412">Isoleucine biosynthesis</keyword>
<evidence type="ECO:0000256" key="5">
    <source>
        <dbReference type="ARBA" id="ARBA00022605"/>
    </source>
</evidence>
<evidence type="ECO:0000256" key="10">
    <source>
        <dbReference type="ARBA" id="ARBA00023304"/>
    </source>
</evidence>
<dbReference type="FunFam" id="3.40.50.1100:FF:000008">
    <property type="entry name" value="L-threonine dehydratase"/>
    <property type="match status" value="1"/>
</dbReference>
<comment type="caution">
    <text evidence="14">The sequence shown here is derived from an EMBL/GenBank/DDBJ whole genome shotgun (WGS) entry which is preliminary data.</text>
</comment>
<dbReference type="PANTHER" id="PTHR48078">
    <property type="entry name" value="THREONINE DEHYDRATASE, MITOCHONDRIAL-RELATED"/>
    <property type="match status" value="1"/>
</dbReference>
<dbReference type="SUPFAM" id="SSF55021">
    <property type="entry name" value="ACT-like"/>
    <property type="match status" value="2"/>
</dbReference>
<comment type="function">
    <text evidence="11 12">Catalyzes the anaerobic formation of alpha-ketobutyrate and ammonia from threonine in a two-step reaction. The first step involved a dehydration of threonine and a production of enamine intermediates (aminocrotonate), which tautomerizes to its imine form (iminobutyrate). Both intermediates are unstable and short-lived. The second step is the nonenzymatic hydrolysis of the enamine/imine intermediates to form 2-ketobutyrate and free ammonia. In the low water environment of the cell, the second step is accelerated by RidA.</text>
</comment>
<name>K2JRE2_9GAMM</name>
<proteinExistence type="inferred from homology"/>
<evidence type="ECO:0000256" key="8">
    <source>
        <dbReference type="ARBA" id="ARBA00022898"/>
    </source>
</evidence>
<dbReference type="EC" id="4.3.1.19" evidence="12"/>
<dbReference type="Gene3D" id="3.40.1020.10">
    <property type="entry name" value="Biosynthetic Threonine Deaminase, Domain 3"/>
    <property type="match status" value="1"/>
</dbReference>
<evidence type="ECO:0000256" key="1">
    <source>
        <dbReference type="ARBA" id="ARBA00001274"/>
    </source>
</evidence>
<dbReference type="InterPro" id="IPR001721">
    <property type="entry name" value="TD_ACT-like"/>
</dbReference>
<comment type="subunit">
    <text evidence="12">Homotetramer.</text>
</comment>
<dbReference type="SUPFAM" id="SSF53686">
    <property type="entry name" value="Tryptophan synthase beta subunit-like PLP-dependent enzymes"/>
    <property type="match status" value="1"/>
</dbReference>
<sequence>MLDGYGYLREALCSPVYEVAKATPVNRLARLSERLGQDVWLKREDLQPVHSFKLRGAYHKIASLPRDCPGVVAASAGNHAQGVALSARALGFKAIIVMPTQAPAIKVDAVKALGAEVVLFGDNFDAAKDHAQTLSSQQGFAFVAPFDDEKVIAGQGTLGLELIKELPKLDVLFLPVGGGGLAAGVAAVIKQLKPEIRVVAVEPDDAACFKAAFEAGAPVTLDEVGTFADGVAVKRIGTETFRVMSQFVDEAITVSNDAICAAIKDIFEDVRAVAEPAGALSLAGLKAWCEQHPEFKGQVGAVLSGANLNFHLLRQVSERCDLGEGTEAVLAVTIPERPGSFLALCRTLKGRAVTEFSYRYRDTAEAQILVSVRTGGVHERTALVADLEQSGFDVLDLSDNELAKLHVRYMVGGKPPVHRPEFLYSFAFPEHPRALLTFLETLGSHFDISLFHYRHHGADVGRVIAAFADADKNSLVRHLDSIGYPYRAEDANPAYSRFLC</sequence>
<dbReference type="Gene3D" id="3.40.50.1100">
    <property type="match status" value="2"/>
</dbReference>
<dbReference type="GO" id="GO:0030170">
    <property type="term" value="F:pyridoxal phosphate binding"/>
    <property type="evidence" value="ECO:0007669"/>
    <property type="project" value="InterPro"/>
</dbReference>
<reference evidence="14 15" key="1">
    <citation type="journal article" date="2012" name="J. Bacteriol.">
        <title>Genome Sequence of Gallaecimonas xiamenensis Type Strain 3-C-1.</title>
        <authorList>
            <person name="Lai Q."/>
            <person name="Wang L."/>
            <person name="Wang W."/>
            <person name="Shao Z."/>
        </authorList>
    </citation>
    <scope>NUCLEOTIDE SEQUENCE [LARGE SCALE GENOMIC DNA]</scope>
    <source>
        <strain evidence="14 15">3-C-1</strain>
    </source>
</reference>
<keyword evidence="8 12" id="KW-0663">Pyridoxal phosphate</keyword>
<comment type="catalytic activity">
    <reaction evidence="1 12">
        <text>L-threonine = 2-oxobutanoate + NH4(+)</text>
        <dbReference type="Rhea" id="RHEA:22108"/>
        <dbReference type="ChEBI" id="CHEBI:16763"/>
        <dbReference type="ChEBI" id="CHEBI:28938"/>
        <dbReference type="ChEBI" id="CHEBI:57926"/>
        <dbReference type="EC" id="4.3.1.19"/>
    </reaction>
</comment>
<accession>K2JRE2</accession>
<evidence type="ECO:0000313" key="14">
    <source>
        <dbReference type="EMBL" id="EKE77968.1"/>
    </source>
</evidence>
<dbReference type="EMBL" id="AMRI01000001">
    <property type="protein sequence ID" value="EKE77968.1"/>
    <property type="molecule type" value="Genomic_DNA"/>
</dbReference>
<dbReference type="AlphaFoldDB" id="K2JRE2"/>
<dbReference type="Pfam" id="PF00585">
    <property type="entry name" value="Thr_dehydrat_C"/>
    <property type="match status" value="2"/>
</dbReference>
<dbReference type="PROSITE" id="PS00165">
    <property type="entry name" value="DEHYDRATASE_SER_THR"/>
    <property type="match status" value="1"/>
</dbReference>